<dbReference type="Proteomes" id="UP000265691">
    <property type="component" value="Unassembled WGS sequence"/>
</dbReference>
<comment type="subcellular location">
    <subcellularLocation>
        <location evidence="2">Cytoplasm</location>
    </subcellularLocation>
</comment>
<dbReference type="OrthoDB" id="9789811at2"/>
<dbReference type="GO" id="GO:0051082">
    <property type="term" value="F:unfolded protein binding"/>
    <property type="evidence" value="ECO:0007669"/>
    <property type="project" value="TreeGrafter"/>
</dbReference>
<evidence type="ECO:0000256" key="5">
    <source>
        <dbReference type="SAM" id="MobiDB-lite"/>
    </source>
</evidence>
<dbReference type="GO" id="GO:0006457">
    <property type="term" value="P:protein folding"/>
    <property type="evidence" value="ECO:0007669"/>
    <property type="project" value="InterPro"/>
</dbReference>
<gene>
    <name evidence="2 6" type="primary">grpE</name>
    <name evidence="6" type="ORF">CKF54_06785</name>
</gene>
<keyword evidence="2" id="KW-0346">Stress response</keyword>
<accession>A0A3A1Y1B0</accession>
<dbReference type="GO" id="GO:0042803">
    <property type="term" value="F:protein homodimerization activity"/>
    <property type="evidence" value="ECO:0007669"/>
    <property type="project" value="InterPro"/>
</dbReference>
<evidence type="ECO:0000256" key="3">
    <source>
        <dbReference type="RuleBase" id="RU004478"/>
    </source>
</evidence>
<feature type="region of interest" description="Disordered" evidence="5">
    <location>
        <begin position="1"/>
        <end position="77"/>
    </location>
</feature>
<dbReference type="Gene3D" id="2.30.22.10">
    <property type="entry name" value="Head domain of nucleotide exchange factor GrpE"/>
    <property type="match status" value="1"/>
</dbReference>
<dbReference type="HAMAP" id="MF_01151">
    <property type="entry name" value="GrpE"/>
    <property type="match status" value="1"/>
</dbReference>
<evidence type="ECO:0000256" key="4">
    <source>
        <dbReference type="SAM" id="Coils"/>
    </source>
</evidence>
<sequence length="287" mass="32231">MHYKADFNKENETSVETEEVKATEQTQTAEAEAKAEETEAKQETTTQEEADNTAEASFEDKENTEVEAEVVEEPKIDLASEVSDKGFVSEKAISYLEDTIKALKENALTEEEQKTLVAQLKVLVAKQYEQVKTILTTDLDRDTQRLAGAKYMLEEEKRRLERAKRDSNNAKDFANEKIVKDAIKPLFSNLNLAISRLPKDSNHQDFDQFTGNLVSFEAEFKKALEAHGIKIYGQVGDKFDPNIHDAVAQYPYQTPEQAGTVAHIVSQGYELNGRVVSPASVVAYQED</sequence>
<dbReference type="PRINTS" id="PR00773">
    <property type="entry name" value="GRPEPROTEIN"/>
</dbReference>
<evidence type="ECO:0000313" key="6">
    <source>
        <dbReference type="EMBL" id="RIY31365.1"/>
    </source>
</evidence>
<comment type="subunit">
    <text evidence="2">Homodimer.</text>
</comment>
<organism evidence="6 7">
    <name type="scientific">Psittacicella hinzii</name>
    <dbReference type="NCBI Taxonomy" id="2028575"/>
    <lineage>
        <taxon>Bacteria</taxon>
        <taxon>Pseudomonadati</taxon>
        <taxon>Pseudomonadota</taxon>
        <taxon>Gammaproteobacteria</taxon>
        <taxon>Pasteurellales</taxon>
        <taxon>Psittacicellaceae</taxon>
        <taxon>Psittacicella</taxon>
    </lineage>
</organism>
<keyword evidence="4" id="KW-0175">Coiled coil</keyword>
<reference evidence="6 7" key="1">
    <citation type="submission" date="2017-08" db="EMBL/GenBank/DDBJ databases">
        <title>Reclassification of Bisgaard taxon 37 and 44.</title>
        <authorList>
            <person name="Christensen H."/>
        </authorList>
    </citation>
    <scope>NUCLEOTIDE SEQUENCE [LARGE SCALE GENOMIC DNA]</scope>
    <source>
        <strain evidence="6 7">B96_3</strain>
    </source>
</reference>
<dbReference type="PANTHER" id="PTHR21237">
    <property type="entry name" value="GRPE PROTEIN"/>
    <property type="match status" value="1"/>
</dbReference>
<dbReference type="GO" id="GO:0000774">
    <property type="term" value="F:adenyl-nucleotide exchange factor activity"/>
    <property type="evidence" value="ECO:0007669"/>
    <property type="project" value="InterPro"/>
</dbReference>
<dbReference type="SUPFAM" id="SSF51064">
    <property type="entry name" value="Head domain of nucleotide exchange factor GrpE"/>
    <property type="match status" value="1"/>
</dbReference>
<keyword evidence="1 2" id="KW-0143">Chaperone</keyword>
<evidence type="ECO:0000256" key="1">
    <source>
        <dbReference type="ARBA" id="ARBA00023186"/>
    </source>
</evidence>
<dbReference type="PANTHER" id="PTHR21237:SF23">
    <property type="entry name" value="GRPE PROTEIN HOMOLOG, MITOCHONDRIAL"/>
    <property type="match status" value="1"/>
</dbReference>
<feature type="coiled-coil region" evidence="4">
    <location>
        <begin position="146"/>
        <end position="177"/>
    </location>
</feature>
<dbReference type="RefSeq" id="WP_119525605.1">
    <property type="nucleotide sequence ID" value="NZ_NRHC01000097.1"/>
</dbReference>
<dbReference type="AlphaFoldDB" id="A0A3A1Y1B0"/>
<evidence type="ECO:0000313" key="7">
    <source>
        <dbReference type="Proteomes" id="UP000265691"/>
    </source>
</evidence>
<protein>
    <recommendedName>
        <fullName evidence="2">Protein GrpE</fullName>
    </recommendedName>
    <alternativeName>
        <fullName evidence="2">HSP-70 cofactor</fullName>
    </alternativeName>
</protein>
<keyword evidence="2" id="KW-0963">Cytoplasm</keyword>
<feature type="compositionally biased region" description="Basic and acidic residues" evidence="5">
    <location>
        <begin position="31"/>
        <end position="42"/>
    </location>
</feature>
<dbReference type="EMBL" id="NRHC01000097">
    <property type="protein sequence ID" value="RIY31365.1"/>
    <property type="molecule type" value="Genomic_DNA"/>
</dbReference>
<dbReference type="Pfam" id="PF01025">
    <property type="entry name" value="GrpE"/>
    <property type="match status" value="1"/>
</dbReference>
<dbReference type="GO" id="GO:0051087">
    <property type="term" value="F:protein-folding chaperone binding"/>
    <property type="evidence" value="ECO:0007669"/>
    <property type="project" value="InterPro"/>
</dbReference>
<dbReference type="InterPro" id="IPR009012">
    <property type="entry name" value="GrpE_head"/>
</dbReference>
<feature type="compositionally biased region" description="Basic and acidic residues" evidence="5">
    <location>
        <begin position="1"/>
        <end position="22"/>
    </location>
</feature>
<evidence type="ECO:0000256" key="2">
    <source>
        <dbReference type="HAMAP-Rule" id="MF_01151"/>
    </source>
</evidence>
<keyword evidence="7" id="KW-1185">Reference proteome</keyword>
<comment type="similarity">
    <text evidence="2 3">Belongs to the GrpE family.</text>
</comment>
<name>A0A3A1Y1B0_9GAMM</name>
<dbReference type="InterPro" id="IPR000740">
    <property type="entry name" value="GrpE"/>
</dbReference>
<proteinExistence type="inferred from homology"/>
<comment type="function">
    <text evidence="2">Participates actively in the response to hyperosmotic and heat shock by preventing the aggregation of stress-denatured proteins, in association with DnaK and GrpE. It is the nucleotide exchange factor for DnaK and may function as a thermosensor. Unfolded proteins bind initially to DnaJ; upon interaction with the DnaJ-bound protein, DnaK hydrolyzes its bound ATP, resulting in the formation of a stable complex. GrpE releases ADP from DnaK; ATP binding to DnaK triggers the release of the substrate protein, thus completing the reaction cycle. Several rounds of ATP-dependent interactions between DnaJ, DnaK and GrpE are required for fully efficient folding.</text>
</comment>
<dbReference type="GO" id="GO:0005737">
    <property type="term" value="C:cytoplasm"/>
    <property type="evidence" value="ECO:0007669"/>
    <property type="project" value="UniProtKB-SubCell"/>
</dbReference>
<comment type="caution">
    <text evidence="6">The sequence shown here is derived from an EMBL/GenBank/DDBJ whole genome shotgun (WGS) entry which is preliminary data.</text>
</comment>